<evidence type="ECO:0000256" key="2">
    <source>
        <dbReference type="ARBA" id="ARBA00022771"/>
    </source>
</evidence>
<feature type="region of interest" description="Disordered" evidence="5">
    <location>
        <begin position="286"/>
        <end position="381"/>
    </location>
</feature>
<proteinExistence type="predicted"/>
<dbReference type="PROSITE" id="PS50089">
    <property type="entry name" value="ZF_RING_2"/>
    <property type="match status" value="1"/>
</dbReference>
<evidence type="ECO:0000259" key="6">
    <source>
        <dbReference type="PROSITE" id="PS50089"/>
    </source>
</evidence>
<evidence type="ECO:0000256" key="1">
    <source>
        <dbReference type="ARBA" id="ARBA00022723"/>
    </source>
</evidence>
<dbReference type="InterPro" id="IPR017907">
    <property type="entry name" value="Znf_RING_CS"/>
</dbReference>
<organism evidence="7 8">
    <name type="scientific">Paspalum notatum var. saurae</name>
    <dbReference type="NCBI Taxonomy" id="547442"/>
    <lineage>
        <taxon>Eukaryota</taxon>
        <taxon>Viridiplantae</taxon>
        <taxon>Streptophyta</taxon>
        <taxon>Embryophyta</taxon>
        <taxon>Tracheophyta</taxon>
        <taxon>Spermatophyta</taxon>
        <taxon>Magnoliopsida</taxon>
        <taxon>Liliopsida</taxon>
        <taxon>Poales</taxon>
        <taxon>Poaceae</taxon>
        <taxon>PACMAD clade</taxon>
        <taxon>Panicoideae</taxon>
        <taxon>Andropogonodae</taxon>
        <taxon>Paspaleae</taxon>
        <taxon>Paspalinae</taxon>
        <taxon>Paspalum</taxon>
    </lineage>
</organism>
<dbReference type="Gene3D" id="3.30.40.10">
    <property type="entry name" value="Zinc/RING finger domain, C3HC4 (zinc finger)"/>
    <property type="match status" value="1"/>
</dbReference>
<keyword evidence="8" id="KW-1185">Reference proteome</keyword>
<dbReference type="PROSITE" id="PS00518">
    <property type="entry name" value="ZF_RING_1"/>
    <property type="match status" value="1"/>
</dbReference>
<dbReference type="SUPFAM" id="SSF57850">
    <property type="entry name" value="RING/U-box"/>
    <property type="match status" value="1"/>
</dbReference>
<dbReference type="PANTHER" id="PTHR46537">
    <property type="entry name" value="OS11G0578200 PROTEIN"/>
    <property type="match status" value="1"/>
</dbReference>
<dbReference type="Proteomes" id="UP001341281">
    <property type="component" value="Chromosome 02"/>
</dbReference>
<evidence type="ECO:0000256" key="3">
    <source>
        <dbReference type="ARBA" id="ARBA00022833"/>
    </source>
</evidence>
<sequence>MPAQKRPPPPPSPSAAPNAGSPPPASPPPPPTAEPAEKKVRPEENGSAGAEANGNANDSGAKASSESEESEDADAANQECGAAKRRLARAFASLSLSPSSALLREPFISVKLADVRKEVQCPICLGIIRKTRTVMECLHRFCRECIDKSMRLGNNECPACRTHCASRRSLRDDPNYDALIAALYPDIDKYEEEELAFNEEENDRNKQVTSRKIVLSHVDFLIAFSGWAEIQASIAEAFRKQSEVIGRKSTAKATAAAFVRRSRRNIRTNGQNTYFRGRGRVSSDDVALACSEDEEDGNGENCGKEQSSAEESSPEKKQKRLPKWPTPRSSPARAACNEEVASDDKDDVGISKENFSTSPLRAWGKNGTRSQTRYSSFNGSNGRMAKGGRMIKFVECLRNSDDNDSERDVHLCLLPLDGRASSNLEKSYLCCGPTLSIKQLCQFVASQTSHKDEDVEMFALKPSYSNPASTDTPGLDKARLVGEERLSDLRSSFTFPNGVLELVYAIKVAN</sequence>
<dbReference type="SMART" id="SM00184">
    <property type="entry name" value="RING"/>
    <property type="match status" value="1"/>
</dbReference>
<dbReference type="InterPro" id="IPR013083">
    <property type="entry name" value="Znf_RING/FYVE/PHD"/>
</dbReference>
<feature type="compositionally biased region" description="Basic and acidic residues" evidence="5">
    <location>
        <begin position="35"/>
        <end position="44"/>
    </location>
</feature>
<feature type="compositionally biased region" description="Low complexity" evidence="5">
    <location>
        <begin position="45"/>
        <end position="64"/>
    </location>
</feature>
<dbReference type="AlphaFoldDB" id="A0AAQ3WFR6"/>
<dbReference type="CDD" id="cd16531">
    <property type="entry name" value="RING-HC_RING1-like"/>
    <property type="match status" value="1"/>
</dbReference>
<evidence type="ECO:0000313" key="7">
    <source>
        <dbReference type="EMBL" id="WVZ59653.1"/>
    </source>
</evidence>
<feature type="region of interest" description="Disordered" evidence="5">
    <location>
        <begin position="1"/>
        <end position="79"/>
    </location>
</feature>
<evidence type="ECO:0000256" key="5">
    <source>
        <dbReference type="SAM" id="MobiDB-lite"/>
    </source>
</evidence>
<dbReference type="Pfam" id="PF13923">
    <property type="entry name" value="zf-C3HC4_2"/>
    <property type="match status" value="1"/>
</dbReference>
<reference evidence="7 8" key="1">
    <citation type="submission" date="2024-02" db="EMBL/GenBank/DDBJ databases">
        <title>High-quality chromosome-scale genome assembly of Pensacola bahiagrass (Paspalum notatum Flugge var. saurae).</title>
        <authorList>
            <person name="Vega J.M."/>
            <person name="Podio M."/>
            <person name="Orjuela J."/>
            <person name="Siena L.A."/>
            <person name="Pessino S.C."/>
            <person name="Combes M.C."/>
            <person name="Mariac C."/>
            <person name="Albertini E."/>
            <person name="Pupilli F."/>
            <person name="Ortiz J.P.A."/>
            <person name="Leblanc O."/>
        </authorList>
    </citation>
    <scope>NUCLEOTIDE SEQUENCE [LARGE SCALE GENOMIC DNA]</scope>
    <source>
        <strain evidence="7">R1</strain>
        <tissue evidence="7">Leaf</tissue>
    </source>
</reference>
<dbReference type="InterPro" id="IPR044592">
    <property type="entry name" value="RING1A/B"/>
</dbReference>
<evidence type="ECO:0000256" key="4">
    <source>
        <dbReference type="PROSITE-ProRule" id="PRU00175"/>
    </source>
</evidence>
<keyword evidence="2 4" id="KW-0863">Zinc-finger</keyword>
<feature type="compositionally biased region" description="Pro residues" evidence="5">
    <location>
        <begin position="1"/>
        <end position="33"/>
    </location>
</feature>
<accession>A0AAQ3WFR6</accession>
<keyword evidence="1" id="KW-0479">Metal-binding</keyword>
<feature type="domain" description="RING-type" evidence="6">
    <location>
        <begin position="121"/>
        <end position="161"/>
    </location>
</feature>
<protein>
    <recommendedName>
        <fullName evidence="6">RING-type domain-containing protein</fullName>
    </recommendedName>
</protein>
<dbReference type="PANTHER" id="PTHR46537:SF3">
    <property type="entry name" value="E3 UBIQUITIN-PROTEIN LIGASE RING1A"/>
    <property type="match status" value="1"/>
</dbReference>
<dbReference type="InterPro" id="IPR001841">
    <property type="entry name" value="Znf_RING"/>
</dbReference>
<evidence type="ECO:0000313" key="8">
    <source>
        <dbReference type="Proteomes" id="UP001341281"/>
    </source>
</evidence>
<keyword evidence="3" id="KW-0862">Zinc</keyword>
<gene>
    <name evidence="7" type="ORF">U9M48_009765</name>
</gene>
<feature type="compositionally biased region" description="Polar residues" evidence="5">
    <location>
        <begin position="367"/>
        <end position="381"/>
    </location>
</feature>
<name>A0AAQ3WFR6_PASNO</name>
<dbReference type="EMBL" id="CP144746">
    <property type="protein sequence ID" value="WVZ59653.1"/>
    <property type="molecule type" value="Genomic_DNA"/>
</dbReference>
<dbReference type="GO" id="GO:0008270">
    <property type="term" value="F:zinc ion binding"/>
    <property type="evidence" value="ECO:0007669"/>
    <property type="project" value="UniProtKB-KW"/>
</dbReference>